<evidence type="ECO:0000256" key="2">
    <source>
        <dbReference type="ARBA" id="ARBA00022857"/>
    </source>
</evidence>
<dbReference type="PANTHER" id="PTHR43490">
    <property type="entry name" value="(+)-NEOMENTHOL DEHYDROGENASE"/>
    <property type="match status" value="1"/>
</dbReference>
<evidence type="ECO:0000313" key="6">
    <source>
        <dbReference type="Proteomes" id="UP000666915"/>
    </source>
</evidence>
<keyword evidence="3" id="KW-0560">Oxidoreductase</keyword>
<evidence type="ECO:0000256" key="3">
    <source>
        <dbReference type="ARBA" id="ARBA00023002"/>
    </source>
</evidence>
<keyword evidence="2" id="KW-0521">NADP</keyword>
<dbReference type="RefSeq" id="WP_208265947.1">
    <property type="nucleotide sequence ID" value="NZ_BAAAGM010000026.1"/>
</dbReference>
<dbReference type="PROSITE" id="PS00061">
    <property type="entry name" value="ADH_SHORT"/>
    <property type="match status" value="1"/>
</dbReference>
<name>A0ABS3QUF5_9ACTN</name>
<accession>A0ABS3QUF5</accession>
<dbReference type="PRINTS" id="PR00081">
    <property type="entry name" value="GDHRDH"/>
</dbReference>
<sequence length="249" mass="26052">MRISLITGANKGIGFEVARQLGGLGEQKVLVGARNEERGRKAAAALRAEGVDAAYVHVDVTDAAGLERAAKRMEREYGRLDALVNNAGIAILDWNLRPGRVPLDVVRRTYETNVVGVIAVTDAMLPLLRRSAAGRIVNVSSRLGSLTVTSDLASPVSRVNLLAYNSSKAALNAVTVAYAKELAETPIKVNSVNPGFCDTDMASDLIAAMGAGRGVRTPAEGARAAVTAATLPDDGPTGSFFGDEGPVPW</sequence>
<dbReference type="EMBL" id="JAGEOK010000005">
    <property type="protein sequence ID" value="MBO2437613.1"/>
    <property type="molecule type" value="Genomic_DNA"/>
</dbReference>
<comment type="caution">
    <text evidence="5">The sequence shown here is derived from an EMBL/GenBank/DDBJ whole genome shotgun (WGS) entry which is preliminary data.</text>
</comment>
<proteinExistence type="inferred from homology"/>
<gene>
    <name evidence="5" type="ORF">J4557_08795</name>
</gene>
<keyword evidence="6" id="KW-1185">Reference proteome</keyword>
<evidence type="ECO:0000313" key="5">
    <source>
        <dbReference type="EMBL" id="MBO2437613.1"/>
    </source>
</evidence>
<dbReference type="PANTHER" id="PTHR43490:SF99">
    <property type="entry name" value="SHORT-CHAIN DEHYDROGENASE_REDUCTASE"/>
    <property type="match status" value="1"/>
</dbReference>
<dbReference type="InterPro" id="IPR045313">
    <property type="entry name" value="CBR1-like"/>
</dbReference>
<evidence type="ECO:0000256" key="4">
    <source>
        <dbReference type="RuleBase" id="RU000363"/>
    </source>
</evidence>
<dbReference type="Pfam" id="PF00106">
    <property type="entry name" value="adh_short"/>
    <property type="match status" value="1"/>
</dbReference>
<comment type="similarity">
    <text evidence="1 4">Belongs to the short-chain dehydrogenases/reductases (SDR) family.</text>
</comment>
<dbReference type="InterPro" id="IPR036291">
    <property type="entry name" value="NAD(P)-bd_dom_sf"/>
</dbReference>
<dbReference type="PRINTS" id="PR00080">
    <property type="entry name" value="SDRFAMILY"/>
</dbReference>
<dbReference type="SUPFAM" id="SSF51735">
    <property type="entry name" value="NAD(P)-binding Rossmann-fold domains"/>
    <property type="match status" value="1"/>
</dbReference>
<evidence type="ECO:0000256" key="1">
    <source>
        <dbReference type="ARBA" id="ARBA00006484"/>
    </source>
</evidence>
<protein>
    <submittedName>
        <fullName evidence="5">SDR family oxidoreductase</fullName>
    </submittedName>
</protein>
<dbReference type="CDD" id="cd05324">
    <property type="entry name" value="carb_red_PTCR-like_SDR_c"/>
    <property type="match status" value="1"/>
</dbReference>
<reference evidence="5 6" key="1">
    <citation type="submission" date="2021-03" db="EMBL/GenBank/DDBJ databases">
        <authorList>
            <person name="Kanchanasin P."/>
            <person name="Saeng-In P."/>
            <person name="Phongsopitanun W."/>
            <person name="Yuki M."/>
            <person name="Kudo T."/>
            <person name="Ohkuma M."/>
            <person name="Tanasupawat S."/>
        </authorList>
    </citation>
    <scope>NUCLEOTIDE SEQUENCE [LARGE SCALE GENOMIC DNA]</scope>
    <source>
        <strain evidence="5 6">L46</strain>
    </source>
</reference>
<dbReference type="InterPro" id="IPR002347">
    <property type="entry name" value="SDR_fam"/>
</dbReference>
<dbReference type="Gene3D" id="3.40.50.720">
    <property type="entry name" value="NAD(P)-binding Rossmann-like Domain"/>
    <property type="match status" value="1"/>
</dbReference>
<organism evidence="5 6">
    <name type="scientific">Actinomadura nitritigenes</name>
    <dbReference type="NCBI Taxonomy" id="134602"/>
    <lineage>
        <taxon>Bacteria</taxon>
        <taxon>Bacillati</taxon>
        <taxon>Actinomycetota</taxon>
        <taxon>Actinomycetes</taxon>
        <taxon>Streptosporangiales</taxon>
        <taxon>Thermomonosporaceae</taxon>
        <taxon>Actinomadura</taxon>
    </lineage>
</organism>
<dbReference type="Proteomes" id="UP000666915">
    <property type="component" value="Unassembled WGS sequence"/>
</dbReference>
<dbReference type="InterPro" id="IPR020904">
    <property type="entry name" value="Sc_DH/Rdtase_CS"/>
</dbReference>